<proteinExistence type="predicted"/>
<reference evidence="1" key="1">
    <citation type="journal article" date="2020" name="Fungal Divers.">
        <title>Resolving the Mortierellaceae phylogeny through synthesis of multi-gene phylogenetics and phylogenomics.</title>
        <authorList>
            <person name="Vandepol N."/>
            <person name="Liber J."/>
            <person name="Desiro A."/>
            <person name="Na H."/>
            <person name="Kennedy M."/>
            <person name="Barry K."/>
            <person name="Grigoriev I.V."/>
            <person name="Miller A.N."/>
            <person name="O'Donnell K."/>
            <person name="Stajich J.E."/>
            <person name="Bonito G."/>
        </authorList>
    </citation>
    <scope>NUCLEOTIDE SEQUENCE</scope>
    <source>
        <strain evidence="1">NVP1</strain>
    </source>
</reference>
<evidence type="ECO:0000313" key="1">
    <source>
        <dbReference type="EMBL" id="KAF9332239.1"/>
    </source>
</evidence>
<evidence type="ECO:0000313" key="2">
    <source>
        <dbReference type="Proteomes" id="UP000696485"/>
    </source>
</evidence>
<dbReference type="AlphaFoldDB" id="A0A9P5SN50"/>
<keyword evidence="2" id="KW-1185">Reference proteome</keyword>
<sequence length="71" mass="7730">MDTIHAIPGLAIRGPIRLPKEGKIHSRRVDLKSIPEKQLRNIAVQSGISLSEEPGVEQTQSSGVVVSFDIE</sequence>
<protein>
    <submittedName>
        <fullName evidence="1">Uncharacterized protein</fullName>
    </submittedName>
</protein>
<organism evidence="1 2">
    <name type="scientific">Podila minutissima</name>
    <dbReference type="NCBI Taxonomy" id="64525"/>
    <lineage>
        <taxon>Eukaryota</taxon>
        <taxon>Fungi</taxon>
        <taxon>Fungi incertae sedis</taxon>
        <taxon>Mucoromycota</taxon>
        <taxon>Mortierellomycotina</taxon>
        <taxon>Mortierellomycetes</taxon>
        <taxon>Mortierellales</taxon>
        <taxon>Mortierellaceae</taxon>
        <taxon>Podila</taxon>
    </lineage>
</organism>
<name>A0A9P5SN50_9FUNG</name>
<gene>
    <name evidence="1" type="ORF">BG006_004893</name>
</gene>
<dbReference type="EMBL" id="JAAAUY010000272">
    <property type="protein sequence ID" value="KAF9332239.1"/>
    <property type="molecule type" value="Genomic_DNA"/>
</dbReference>
<dbReference type="Proteomes" id="UP000696485">
    <property type="component" value="Unassembled WGS sequence"/>
</dbReference>
<comment type="caution">
    <text evidence="1">The sequence shown here is derived from an EMBL/GenBank/DDBJ whole genome shotgun (WGS) entry which is preliminary data.</text>
</comment>
<accession>A0A9P5SN50</accession>